<protein>
    <submittedName>
        <fullName evidence="3">MerR family transcriptional regulator</fullName>
    </submittedName>
</protein>
<reference evidence="4" key="1">
    <citation type="journal article" date="2019" name="Int. J. Syst. Evol. Microbiol.">
        <title>The Global Catalogue of Microorganisms (GCM) 10K type strain sequencing project: providing services to taxonomists for standard genome sequencing and annotation.</title>
        <authorList>
            <consortium name="The Broad Institute Genomics Platform"/>
            <consortium name="The Broad Institute Genome Sequencing Center for Infectious Disease"/>
            <person name="Wu L."/>
            <person name="Ma J."/>
        </authorList>
    </citation>
    <scope>NUCLEOTIDE SEQUENCE [LARGE SCALE GENOMIC DNA]</scope>
    <source>
        <strain evidence="4">CCM 8895</strain>
    </source>
</reference>
<dbReference type="InterPro" id="IPR000551">
    <property type="entry name" value="MerR-type_HTH_dom"/>
</dbReference>
<dbReference type="PANTHER" id="PTHR30204">
    <property type="entry name" value="REDOX-CYCLING DRUG-SENSING TRANSCRIPTIONAL ACTIVATOR SOXR"/>
    <property type="match status" value="1"/>
</dbReference>
<dbReference type="EMBL" id="JBHSSN010000006">
    <property type="protein sequence ID" value="MFC6323055.1"/>
    <property type="molecule type" value="Genomic_DNA"/>
</dbReference>
<dbReference type="Proteomes" id="UP001596186">
    <property type="component" value="Unassembled WGS sequence"/>
</dbReference>
<dbReference type="SUPFAM" id="SSF46955">
    <property type="entry name" value="Putative DNA-binding domain"/>
    <property type="match status" value="1"/>
</dbReference>
<evidence type="ECO:0000313" key="4">
    <source>
        <dbReference type="Proteomes" id="UP001596186"/>
    </source>
</evidence>
<gene>
    <name evidence="3" type="ORF">ACFP1F_04640</name>
</gene>
<dbReference type="Gene3D" id="1.10.1660.10">
    <property type="match status" value="1"/>
</dbReference>
<name>A0ABW1UWE4_9LACO</name>
<dbReference type="InterPro" id="IPR047057">
    <property type="entry name" value="MerR_fam"/>
</dbReference>
<keyword evidence="1" id="KW-0238">DNA-binding</keyword>
<evidence type="ECO:0000259" key="2">
    <source>
        <dbReference type="PROSITE" id="PS50937"/>
    </source>
</evidence>
<accession>A0ABW1UWE4</accession>
<organism evidence="3 4">
    <name type="scientific">Companilactobacillus baiquanensis</name>
    <dbReference type="NCBI Taxonomy" id="2486005"/>
    <lineage>
        <taxon>Bacteria</taxon>
        <taxon>Bacillati</taxon>
        <taxon>Bacillota</taxon>
        <taxon>Bacilli</taxon>
        <taxon>Lactobacillales</taxon>
        <taxon>Lactobacillaceae</taxon>
        <taxon>Companilactobacillus</taxon>
    </lineage>
</organism>
<comment type="caution">
    <text evidence="3">The sequence shown here is derived from an EMBL/GenBank/DDBJ whole genome shotgun (WGS) entry which is preliminary data.</text>
</comment>
<feature type="domain" description="HTH merR-type" evidence="2">
    <location>
        <begin position="4"/>
        <end position="73"/>
    </location>
</feature>
<evidence type="ECO:0000256" key="1">
    <source>
        <dbReference type="ARBA" id="ARBA00023125"/>
    </source>
</evidence>
<evidence type="ECO:0000313" key="3">
    <source>
        <dbReference type="EMBL" id="MFC6323055.1"/>
    </source>
</evidence>
<dbReference type="SMART" id="SM00422">
    <property type="entry name" value="HTH_MERR"/>
    <property type="match status" value="1"/>
</dbReference>
<dbReference type="PROSITE" id="PS50937">
    <property type="entry name" value="HTH_MERR_2"/>
    <property type="match status" value="1"/>
</dbReference>
<proteinExistence type="predicted"/>
<dbReference type="RefSeq" id="WP_125593912.1">
    <property type="nucleotide sequence ID" value="NZ_JBHSSN010000006.1"/>
</dbReference>
<sequence>MLKTFSIKEVAKKFDLSISTIRYYDKRGLLPFVAKNAAGYRIFTETDLNLIKTIVCLKNTGMSINNIKTYIELVMAGPSSIDERKKLLLNHRRQVLQEQQVLADNLREVDFKIKKYESPDAESVIKNELEYVAREKKKLNL</sequence>
<keyword evidence="4" id="KW-1185">Reference proteome</keyword>
<dbReference type="CDD" id="cd01109">
    <property type="entry name" value="HTH_YyaN"/>
    <property type="match status" value="1"/>
</dbReference>
<dbReference type="InterPro" id="IPR009061">
    <property type="entry name" value="DNA-bd_dom_put_sf"/>
</dbReference>
<dbReference type="Pfam" id="PF13411">
    <property type="entry name" value="MerR_1"/>
    <property type="match status" value="1"/>
</dbReference>
<dbReference type="PANTHER" id="PTHR30204:SF82">
    <property type="entry name" value="TRANSCRIPTIONAL REGULATOR, MERR FAMILY"/>
    <property type="match status" value="1"/>
</dbReference>